<protein>
    <submittedName>
        <fullName evidence="1">HCL385Wp</fullName>
    </submittedName>
</protein>
<proteinExistence type="predicted"/>
<organism evidence="1 2">
    <name type="scientific">Eremothecium sinecaudum</name>
    <dbReference type="NCBI Taxonomy" id="45286"/>
    <lineage>
        <taxon>Eukaryota</taxon>
        <taxon>Fungi</taxon>
        <taxon>Dikarya</taxon>
        <taxon>Ascomycota</taxon>
        <taxon>Saccharomycotina</taxon>
        <taxon>Saccharomycetes</taxon>
        <taxon>Saccharomycetales</taxon>
        <taxon>Saccharomycetaceae</taxon>
        <taxon>Eremothecium</taxon>
    </lineage>
</organism>
<dbReference type="STRING" id="45286.A0A109UYA9"/>
<dbReference type="Proteomes" id="UP000243052">
    <property type="component" value="Chromosome iii"/>
</dbReference>
<sequence>MQVPAVLKQVFDTFPLATYNNNMPKNDEALKQELQHRTYAFQGAATAKKSVDNPRKLVVHNITTHNNTGAVLSADPWCLFAQLMFCKINSLKLPSSDTSKEPSRSNGAHDTIFVGSHYSSPHEKLPYLVYGSKTQSDRSSISLHKALTYDSASENSVEKMYIALLDTTLNDFYVSQLLFEISDHLLVQLYYPYYKKPSALFDWLVLRPIQLYLIERCDFSLRNMELALLMSSRFMGRKINPTPLTSKLQESGETVLLQFQDLLGSNDYIPTTTEDDQAKASENASPGLLDLKLASYIFCIGLLEGSPLKKFVDENCQQLQQHAERVIAAYV</sequence>
<dbReference type="EMBL" id="CP014243">
    <property type="protein sequence ID" value="AMD19766.1"/>
    <property type="molecule type" value="Genomic_DNA"/>
</dbReference>
<dbReference type="GeneID" id="28722981"/>
<accession>A0A109UYA9</accession>
<gene>
    <name evidence="1" type="ORF">AW171_hschr31617</name>
</gene>
<keyword evidence="2" id="KW-1185">Reference proteome</keyword>
<name>A0A109UYA9_9SACH</name>
<dbReference type="Pfam" id="PF10806">
    <property type="entry name" value="SAM35"/>
    <property type="match status" value="1"/>
</dbReference>
<dbReference type="AlphaFoldDB" id="A0A109UYA9"/>
<evidence type="ECO:0000313" key="1">
    <source>
        <dbReference type="EMBL" id="AMD19766.1"/>
    </source>
</evidence>
<dbReference type="OrthoDB" id="198787at2759"/>
<dbReference type="RefSeq" id="XP_017986762.1">
    <property type="nucleotide sequence ID" value="XM_018131350.1"/>
</dbReference>
<evidence type="ECO:0000313" key="2">
    <source>
        <dbReference type="Proteomes" id="UP000243052"/>
    </source>
</evidence>
<reference evidence="1 2" key="1">
    <citation type="submission" date="2016-01" db="EMBL/GenBank/DDBJ databases">
        <title>Genome sequence of the yeast Holleya sinecauda.</title>
        <authorList>
            <person name="Dietrich F.S."/>
        </authorList>
    </citation>
    <scope>NUCLEOTIDE SEQUENCE [LARGE SCALE GENOMIC DNA]</scope>
    <source>
        <strain evidence="1 2">ATCC 58844</strain>
    </source>
</reference>
<dbReference type="InterPro" id="IPR021211">
    <property type="entry name" value="SAM35"/>
</dbReference>